<comment type="caution">
    <text evidence="2">The sequence shown here is derived from an EMBL/GenBank/DDBJ whole genome shotgun (WGS) entry which is preliminary data.</text>
</comment>
<feature type="transmembrane region" description="Helical" evidence="1">
    <location>
        <begin position="63"/>
        <end position="89"/>
    </location>
</feature>
<evidence type="ECO:0000313" key="2">
    <source>
        <dbReference type="EMBL" id="PLS03602.1"/>
    </source>
</evidence>
<dbReference type="RefSeq" id="WP_101861426.1">
    <property type="nucleotide sequence ID" value="NZ_CP070976.1"/>
</dbReference>
<reference evidence="2 3" key="1">
    <citation type="submission" date="2017-12" db="EMBL/GenBank/DDBJ databases">
        <title>Comparative Functional Genomics of Dry Heat Resistant strains isolated from the Viking Spacecraft.</title>
        <authorList>
            <person name="Seuylemezian A."/>
            <person name="Cooper K."/>
            <person name="Vaishampayan P."/>
        </authorList>
    </citation>
    <scope>NUCLEOTIDE SEQUENCE [LARGE SCALE GENOMIC DNA]</scope>
    <source>
        <strain evidence="2 3">V48-19</strain>
    </source>
</reference>
<evidence type="ECO:0000313" key="3">
    <source>
        <dbReference type="Proteomes" id="UP000234803"/>
    </source>
</evidence>
<gene>
    <name evidence="2" type="ORF">CUU63_21265</name>
</gene>
<organism evidence="2 3">
    <name type="scientific">Bacillus halotolerans</name>
    <dbReference type="NCBI Taxonomy" id="260554"/>
    <lineage>
        <taxon>Bacteria</taxon>
        <taxon>Bacillati</taxon>
        <taxon>Bacillota</taxon>
        <taxon>Bacilli</taxon>
        <taxon>Bacillales</taxon>
        <taxon>Bacillaceae</taxon>
        <taxon>Bacillus</taxon>
    </lineage>
</organism>
<proteinExistence type="predicted"/>
<sequence length="91" mass="10071">MNFKKAAVIFSFAFPIISAILIINFLTGIISMPWQGMPVLFPLLLSPIGIMLALGSIKTNKRWAIWGIILNSILLLLPFFFFIGGTLLFGV</sequence>
<accession>A0A9Q6EZZ6</accession>
<dbReference type="Proteomes" id="UP000234803">
    <property type="component" value="Unassembled WGS sequence"/>
</dbReference>
<dbReference type="EMBL" id="PGUV01000022">
    <property type="protein sequence ID" value="PLS03602.1"/>
    <property type="molecule type" value="Genomic_DNA"/>
</dbReference>
<evidence type="ECO:0000256" key="1">
    <source>
        <dbReference type="SAM" id="Phobius"/>
    </source>
</evidence>
<name>A0A9Q6EZZ6_9BACI</name>
<feature type="transmembrane region" description="Helical" evidence="1">
    <location>
        <begin position="6"/>
        <end position="27"/>
    </location>
</feature>
<feature type="transmembrane region" description="Helical" evidence="1">
    <location>
        <begin position="39"/>
        <end position="57"/>
    </location>
</feature>
<keyword evidence="1" id="KW-0472">Membrane</keyword>
<keyword evidence="1" id="KW-0812">Transmembrane</keyword>
<protein>
    <submittedName>
        <fullName evidence="2">Uncharacterized protein</fullName>
    </submittedName>
</protein>
<dbReference type="AlphaFoldDB" id="A0A9Q6EZZ6"/>
<keyword evidence="1" id="KW-1133">Transmembrane helix</keyword>